<feature type="region of interest" description="Disordered" evidence="1">
    <location>
        <begin position="193"/>
        <end position="216"/>
    </location>
</feature>
<dbReference type="Proteomes" id="UP000717696">
    <property type="component" value="Unassembled WGS sequence"/>
</dbReference>
<name>A0A9P9JLW4_9HYPO</name>
<feature type="compositionally biased region" description="Low complexity" evidence="1">
    <location>
        <begin position="197"/>
        <end position="208"/>
    </location>
</feature>
<keyword evidence="3" id="KW-1185">Reference proteome</keyword>
<dbReference type="AlphaFoldDB" id="A0A9P9JLW4"/>
<accession>A0A9P9JLW4</accession>
<evidence type="ECO:0000313" key="2">
    <source>
        <dbReference type="EMBL" id="KAH7163495.1"/>
    </source>
</evidence>
<proteinExistence type="predicted"/>
<protein>
    <submittedName>
        <fullName evidence="2">Uncharacterized protein</fullName>
    </submittedName>
</protein>
<dbReference type="EMBL" id="JAGMUU010000001">
    <property type="protein sequence ID" value="KAH7163495.1"/>
    <property type="molecule type" value="Genomic_DNA"/>
</dbReference>
<organism evidence="2 3">
    <name type="scientific">Dactylonectria estremocensis</name>
    <dbReference type="NCBI Taxonomy" id="1079267"/>
    <lineage>
        <taxon>Eukaryota</taxon>
        <taxon>Fungi</taxon>
        <taxon>Dikarya</taxon>
        <taxon>Ascomycota</taxon>
        <taxon>Pezizomycotina</taxon>
        <taxon>Sordariomycetes</taxon>
        <taxon>Hypocreomycetidae</taxon>
        <taxon>Hypocreales</taxon>
        <taxon>Nectriaceae</taxon>
        <taxon>Dactylonectria</taxon>
    </lineage>
</organism>
<reference evidence="2" key="1">
    <citation type="journal article" date="2021" name="Nat. Commun.">
        <title>Genetic determinants of endophytism in the Arabidopsis root mycobiome.</title>
        <authorList>
            <person name="Mesny F."/>
            <person name="Miyauchi S."/>
            <person name="Thiergart T."/>
            <person name="Pickel B."/>
            <person name="Atanasova L."/>
            <person name="Karlsson M."/>
            <person name="Huettel B."/>
            <person name="Barry K.W."/>
            <person name="Haridas S."/>
            <person name="Chen C."/>
            <person name="Bauer D."/>
            <person name="Andreopoulos W."/>
            <person name="Pangilinan J."/>
            <person name="LaButti K."/>
            <person name="Riley R."/>
            <person name="Lipzen A."/>
            <person name="Clum A."/>
            <person name="Drula E."/>
            <person name="Henrissat B."/>
            <person name="Kohler A."/>
            <person name="Grigoriev I.V."/>
            <person name="Martin F.M."/>
            <person name="Hacquard S."/>
        </authorList>
    </citation>
    <scope>NUCLEOTIDE SEQUENCE</scope>
    <source>
        <strain evidence="2">MPI-CAGE-AT-0021</strain>
    </source>
</reference>
<sequence length="216" mass="23856">MHAENLLFSFHRPPDVRHFFREGFGVPRLGSRPYACRPTSKRSGVCRRVVSFNIAADNICRVGPSPAWFFLLFPSYPNDRSPIFSFSPPGSTLSTFSFADGRFPSSALGTRRTRPPFLQKAGDECLKMSYTKADLCSRKKCLFCDTTRAPTIPGSRLRQAGPRQFVAMGFRGAIFAPAEPTTSGLVTAQAPWAQTKNSQRNSPSNSPPIQDAGIYL</sequence>
<evidence type="ECO:0000313" key="3">
    <source>
        <dbReference type="Proteomes" id="UP000717696"/>
    </source>
</evidence>
<comment type="caution">
    <text evidence="2">The sequence shown here is derived from an EMBL/GenBank/DDBJ whole genome shotgun (WGS) entry which is preliminary data.</text>
</comment>
<evidence type="ECO:0000256" key="1">
    <source>
        <dbReference type="SAM" id="MobiDB-lite"/>
    </source>
</evidence>
<gene>
    <name evidence="2" type="ORF">B0J13DRAFT_37726</name>
</gene>